<dbReference type="OrthoDB" id="9815414at2"/>
<comment type="caution">
    <text evidence="4">The sequence shown here is derived from an EMBL/GenBank/DDBJ whole genome shotgun (WGS) entry which is preliminary data.</text>
</comment>
<dbReference type="InterPro" id="IPR022385">
    <property type="entry name" value="Rhs_assc_core"/>
</dbReference>
<gene>
    <name evidence="4" type="ORF">C8D97_104252</name>
</gene>
<feature type="compositionally biased region" description="Basic residues" evidence="2">
    <location>
        <begin position="250"/>
        <end position="271"/>
    </location>
</feature>
<feature type="compositionally biased region" description="Low complexity" evidence="2">
    <location>
        <begin position="215"/>
        <end position="236"/>
    </location>
</feature>
<keyword evidence="5" id="KW-1185">Reference proteome</keyword>
<dbReference type="PANTHER" id="PTHR32305:SF15">
    <property type="entry name" value="PROTEIN RHSA-RELATED"/>
    <property type="match status" value="1"/>
</dbReference>
<name>A0A316FW62_9GAMM</name>
<dbReference type="Pfam" id="PF25023">
    <property type="entry name" value="TEN_YD-shell"/>
    <property type="match status" value="1"/>
</dbReference>
<reference evidence="4 5" key="1">
    <citation type="submission" date="2018-05" db="EMBL/GenBank/DDBJ databases">
        <title>Genomic Encyclopedia of Type Strains, Phase IV (KMG-IV): sequencing the most valuable type-strain genomes for metagenomic binning, comparative biology and taxonomic classification.</title>
        <authorList>
            <person name="Goeker M."/>
        </authorList>
    </citation>
    <scope>NUCLEOTIDE SEQUENCE [LARGE SCALE GENOMIC DNA]</scope>
    <source>
        <strain evidence="4 5">DSM 25350</strain>
    </source>
</reference>
<dbReference type="RefSeq" id="WP_109763005.1">
    <property type="nucleotide sequence ID" value="NZ_QGGU01000004.1"/>
</dbReference>
<feature type="compositionally biased region" description="Basic and acidic residues" evidence="2">
    <location>
        <begin position="237"/>
        <end position="249"/>
    </location>
</feature>
<accession>A0A316FW62</accession>
<sequence>MKLSKFFQLFFSVLAIAIHLNGFAEKKTITFIHTDHLGSPVMATDEAGNVKWREDYQPFGKQLTNQDVDNNIGYTGHKEDKSLGLTYMQARWYHPNAGRFMSTDPIRYRDIHSFNRYVYANNNPYNFIDPDGKAAIARNFSFKILTNPNTPRAAAKLGARAVTAGAISQVDTPALGPADAIAAVLLAASVADFGLDLVFTESNSESGWVYDPDTDTMVPPDVTSTPGGEPPNNNNDDNQKNKKDKDFNKKNFHKKNKSSSNKNKHQKGERRVKKDQGGEKGDARRHY</sequence>
<evidence type="ECO:0000256" key="1">
    <source>
        <dbReference type="ARBA" id="ARBA00022737"/>
    </source>
</evidence>
<dbReference type="EMBL" id="QGGU01000004">
    <property type="protein sequence ID" value="PWK53034.1"/>
    <property type="molecule type" value="Genomic_DNA"/>
</dbReference>
<proteinExistence type="predicted"/>
<dbReference type="AlphaFoldDB" id="A0A316FW62"/>
<evidence type="ECO:0000313" key="5">
    <source>
        <dbReference type="Proteomes" id="UP000245790"/>
    </source>
</evidence>
<evidence type="ECO:0000313" key="4">
    <source>
        <dbReference type="EMBL" id="PWK53034.1"/>
    </source>
</evidence>
<dbReference type="InterPro" id="IPR050708">
    <property type="entry name" value="T6SS_VgrG/RHS"/>
</dbReference>
<dbReference type="PANTHER" id="PTHR32305">
    <property type="match status" value="1"/>
</dbReference>
<keyword evidence="1" id="KW-0677">Repeat</keyword>
<dbReference type="InterPro" id="IPR056823">
    <property type="entry name" value="TEN-like_YD-shell"/>
</dbReference>
<evidence type="ECO:0000256" key="2">
    <source>
        <dbReference type="SAM" id="MobiDB-lite"/>
    </source>
</evidence>
<dbReference type="Gene3D" id="2.180.10.10">
    <property type="entry name" value="RHS repeat-associated core"/>
    <property type="match status" value="1"/>
</dbReference>
<dbReference type="NCBIfam" id="TIGR03696">
    <property type="entry name" value="Rhs_assc_core"/>
    <property type="match status" value="1"/>
</dbReference>
<dbReference type="Proteomes" id="UP000245790">
    <property type="component" value="Unassembled WGS sequence"/>
</dbReference>
<feature type="domain" description="Teneurin-like YD-shell" evidence="3">
    <location>
        <begin position="31"/>
        <end position="124"/>
    </location>
</feature>
<organism evidence="4 5">
    <name type="scientific">Pleionea mediterranea</name>
    <dbReference type="NCBI Taxonomy" id="523701"/>
    <lineage>
        <taxon>Bacteria</taxon>
        <taxon>Pseudomonadati</taxon>
        <taxon>Pseudomonadota</taxon>
        <taxon>Gammaproteobacteria</taxon>
        <taxon>Oceanospirillales</taxon>
        <taxon>Pleioneaceae</taxon>
        <taxon>Pleionea</taxon>
    </lineage>
</organism>
<evidence type="ECO:0000259" key="3">
    <source>
        <dbReference type="Pfam" id="PF25023"/>
    </source>
</evidence>
<feature type="compositionally biased region" description="Basic and acidic residues" evidence="2">
    <location>
        <begin position="272"/>
        <end position="287"/>
    </location>
</feature>
<protein>
    <submittedName>
        <fullName evidence="4">RHS repeat-associated protein</fullName>
    </submittedName>
</protein>
<feature type="region of interest" description="Disordered" evidence="2">
    <location>
        <begin position="208"/>
        <end position="287"/>
    </location>
</feature>